<dbReference type="InterPro" id="IPR013740">
    <property type="entry name" value="Redoxin"/>
</dbReference>
<dbReference type="Pfam" id="PF14289">
    <property type="entry name" value="DUF4369"/>
    <property type="match status" value="1"/>
</dbReference>
<dbReference type="PANTHER" id="PTHR42852">
    <property type="entry name" value="THIOL:DISULFIDE INTERCHANGE PROTEIN DSBE"/>
    <property type="match status" value="1"/>
</dbReference>
<evidence type="ECO:0000259" key="5">
    <source>
        <dbReference type="PROSITE" id="PS51352"/>
    </source>
</evidence>
<evidence type="ECO:0000256" key="1">
    <source>
        <dbReference type="ARBA" id="ARBA00004196"/>
    </source>
</evidence>
<dbReference type="InterPro" id="IPR025380">
    <property type="entry name" value="DUF4369"/>
</dbReference>
<dbReference type="GO" id="GO:0016853">
    <property type="term" value="F:isomerase activity"/>
    <property type="evidence" value="ECO:0007669"/>
    <property type="project" value="UniProtKB-KW"/>
</dbReference>
<accession>A0A1I0RTQ1</accession>
<dbReference type="InterPro" id="IPR036249">
    <property type="entry name" value="Thioredoxin-like_sf"/>
</dbReference>
<name>A0A1I0RTQ1_9BACT</name>
<proteinExistence type="predicted"/>
<dbReference type="SUPFAM" id="SSF52833">
    <property type="entry name" value="Thioredoxin-like"/>
    <property type="match status" value="1"/>
</dbReference>
<keyword evidence="2" id="KW-0201">Cytochrome c-type biogenesis</keyword>
<evidence type="ECO:0000256" key="4">
    <source>
        <dbReference type="ARBA" id="ARBA00023284"/>
    </source>
</evidence>
<dbReference type="CDD" id="cd02966">
    <property type="entry name" value="TlpA_like_family"/>
    <property type="match status" value="1"/>
</dbReference>
<keyword evidence="7" id="KW-1185">Reference proteome</keyword>
<dbReference type="EMBL" id="FOJG01000001">
    <property type="protein sequence ID" value="SEW44642.1"/>
    <property type="molecule type" value="Genomic_DNA"/>
</dbReference>
<dbReference type="AlphaFoldDB" id="A0A1I0RTQ1"/>
<keyword evidence="6" id="KW-0413">Isomerase</keyword>
<dbReference type="RefSeq" id="WP_177192206.1">
    <property type="nucleotide sequence ID" value="NZ_FOJG01000001.1"/>
</dbReference>
<keyword evidence="3" id="KW-1015">Disulfide bond</keyword>
<dbReference type="InterPro" id="IPR017937">
    <property type="entry name" value="Thioredoxin_CS"/>
</dbReference>
<feature type="domain" description="Thioredoxin" evidence="5">
    <location>
        <begin position="232"/>
        <end position="372"/>
    </location>
</feature>
<dbReference type="PANTHER" id="PTHR42852:SF6">
    <property type="entry name" value="THIOL:DISULFIDE INTERCHANGE PROTEIN DSBE"/>
    <property type="match status" value="1"/>
</dbReference>
<protein>
    <submittedName>
        <fullName evidence="6">Thiol-disulfide isomerase or thioredoxin</fullName>
    </submittedName>
</protein>
<dbReference type="InterPro" id="IPR050553">
    <property type="entry name" value="Thioredoxin_ResA/DsbE_sf"/>
</dbReference>
<dbReference type="GO" id="GO:0030313">
    <property type="term" value="C:cell envelope"/>
    <property type="evidence" value="ECO:0007669"/>
    <property type="project" value="UniProtKB-SubCell"/>
</dbReference>
<evidence type="ECO:0000313" key="6">
    <source>
        <dbReference type="EMBL" id="SEW44642.1"/>
    </source>
</evidence>
<dbReference type="Gene3D" id="3.40.30.10">
    <property type="entry name" value="Glutaredoxin"/>
    <property type="match status" value="1"/>
</dbReference>
<sequence>MNKSIFLIGALIPCVTLAQDISYHVKGNIKNWKGRDTVVLNYTVNNALKSDTALASNGKFEFKGQLAEPVMTYIHLQKPMKPDERRDFGQFYLEDGVIQLNAVDSLKQMKVTSRIVNKDYQQIEALTAADFQHIGALRARAMAMTAAERKSPEFTVLDSSYKASIDSVQSIRLRFAKQHPSNYMALVTLDHFAGMTMQYEKTAPVFASFSPAVKNTPLGKSFAARLEKAKQTVTGAVMPSFTSYDTSRNPIQLNDVVHHAKVTLVDFWASWCGPCRAENPNVVKAFNAFREKGFDIISVSLDDNADRWKAAIIKDGMPWHHVSGLQKWEEPVAKYFGIEAIPDNFLLDEQGRVVARGVKGEALYQKIAAMLK</sequence>
<keyword evidence="4" id="KW-0676">Redox-active center</keyword>
<dbReference type="STRING" id="29529.SAMN04488122_3359"/>
<organism evidence="6 7">
    <name type="scientific">Chitinophaga arvensicola</name>
    <dbReference type="NCBI Taxonomy" id="29529"/>
    <lineage>
        <taxon>Bacteria</taxon>
        <taxon>Pseudomonadati</taxon>
        <taxon>Bacteroidota</taxon>
        <taxon>Chitinophagia</taxon>
        <taxon>Chitinophagales</taxon>
        <taxon>Chitinophagaceae</taxon>
        <taxon>Chitinophaga</taxon>
    </lineage>
</organism>
<comment type="subcellular location">
    <subcellularLocation>
        <location evidence="1">Cell envelope</location>
    </subcellularLocation>
</comment>
<evidence type="ECO:0000256" key="3">
    <source>
        <dbReference type="ARBA" id="ARBA00023157"/>
    </source>
</evidence>
<dbReference type="PROSITE" id="PS00194">
    <property type="entry name" value="THIOREDOXIN_1"/>
    <property type="match status" value="1"/>
</dbReference>
<dbReference type="Pfam" id="PF08534">
    <property type="entry name" value="Redoxin"/>
    <property type="match status" value="1"/>
</dbReference>
<gene>
    <name evidence="6" type="ORF">SAMN04488122_3359</name>
</gene>
<dbReference type="PROSITE" id="PS51352">
    <property type="entry name" value="THIOREDOXIN_2"/>
    <property type="match status" value="1"/>
</dbReference>
<evidence type="ECO:0000313" key="7">
    <source>
        <dbReference type="Proteomes" id="UP000199310"/>
    </source>
</evidence>
<dbReference type="GO" id="GO:0017004">
    <property type="term" value="P:cytochrome complex assembly"/>
    <property type="evidence" value="ECO:0007669"/>
    <property type="project" value="UniProtKB-KW"/>
</dbReference>
<dbReference type="InterPro" id="IPR013766">
    <property type="entry name" value="Thioredoxin_domain"/>
</dbReference>
<dbReference type="Proteomes" id="UP000199310">
    <property type="component" value="Unassembled WGS sequence"/>
</dbReference>
<evidence type="ECO:0000256" key="2">
    <source>
        <dbReference type="ARBA" id="ARBA00022748"/>
    </source>
</evidence>
<reference evidence="7" key="1">
    <citation type="submission" date="2016-10" db="EMBL/GenBank/DDBJ databases">
        <authorList>
            <person name="Varghese N."/>
            <person name="Submissions S."/>
        </authorList>
    </citation>
    <scope>NUCLEOTIDE SEQUENCE [LARGE SCALE GENOMIC DNA]</scope>
    <source>
        <strain evidence="7">DSM 3695</strain>
    </source>
</reference>